<dbReference type="EMBL" id="CM000832">
    <property type="protein sequence ID" value="EET09581.1"/>
    <property type="molecule type" value="Genomic_DNA"/>
</dbReference>
<accession>A0A0E1WB71</accession>
<reference evidence="2" key="1">
    <citation type="submission" date="2009-05" db="EMBL/GenBank/DDBJ databases">
        <authorList>
            <person name="Harkins D.M."/>
            <person name="DeShazer D."/>
            <person name="Woods D.E."/>
            <person name="Brinkac L.M."/>
            <person name="Brown K.A."/>
            <person name="Hung G.C."/>
            <person name="Tuanyok A."/>
            <person name="Zhang B."/>
            <person name="Nierman W.C."/>
        </authorList>
    </citation>
    <scope>NUCLEOTIDE SEQUENCE [LARGE SCALE GENOMIC DNA]</scope>
    <source>
        <strain evidence="2">1710a</strain>
    </source>
</reference>
<sequence>MPAPRASDLTRPPARGRARRAGDAAGDAAGRQRCCQPSVT</sequence>
<dbReference type="Proteomes" id="UP000001812">
    <property type="component" value="Chromosome I"/>
</dbReference>
<proteinExistence type="predicted"/>
<dbReference type="AlphaFoldDB" id="A0A0E1WB71"/>
<feature type="region of interest" description="Disordered" evidence="1">
    <location>
        <begin position="1"/>
        <end position="40"/>
    </location>
</feature>
<name>A0A0E1WB71_BURPE</name>
<gene>
    <name evidence="2" type="ORF">BURPS1710A_1321</name>
</gene>
<evidence type="ECO:0000256" key="1">
    <source>
        <dbReference type="SAM" id="MobiDB-lite"/>
    </source>
</evidence>
<organism evidence="2">
    <name type="scientific">Burkholderia pseudomallei 1710a</name>
    <dbReference type="NCBI Taxonomy" id="320371"/>
    <lineage>
        <taxon>Bacteria</taxon>
        <taxon>Pseudomonadati</taxon>
        <taxon>Pseudomonadota</taxon>
        <taxon>Betaproteobacteria</taxon>
        <taxon>Burkholderiales</taxon>
        <taxon>Burkholderiaceae</taxon>
        <taxon>Burkholderia</taxon>
        <taxon>pseudomallei group</taxon>
    </lineage>
</organism>
<dbReference type="HOGENOM" id="CLU_3355063_0_0_4"/>
<evidence type="ECO:0000313" key="2">
    <source>
        <dbReference type="EMBL" id="EET09581.1"/>
    </source>
</evidence>
<protein>
    <submittedName>
        <fullName evidence="2">Uncharacterized protein</fullName>
    </submittedName>
</protein>